<dbReference type="Proteomes" id="UP001150266">
    <property type="component" value="Unassembled WGS sequence"/>
</dbReference>
<dbReference type="AlphaFoldDB" id="A0A9W9DET4"/>
<protein>
    <submittedName>
        <fullName evidence="3">Uncharacterized protein</fullName>
    </submittedName>
</protein>
<evidence type="ECO:0000256" key="2">
    <source>
        <dbReference type="ARBA" id="ARBA00022691"/>
    </source>
</evidence>
<keyword evidence="2" id="KW-0949">S-adenosyl-L-methionine</keyword>
<name>A0A9W9DET4_9AGAR</name>
<sequence length="252" mass="28941">MNSGNLPKIYKIPLETRFYGIDAEDIEFFQKETKAQDKEELRKHIIAVQAKAYSIYRYPCIRMCEFMRLKMARLPAYPHLLKLSRDRTRALFPDLTFGNDARKAIQADCPIQNDITSDLHKDFWDLGHKMSKSAPESFPVPFIQGDVFDQDILEKQIASALAGLLSPEPGPMILGVHGSRAEKGFWHPTESERHMLCHSPKSWKDLWEGLFGQGDVEVKAQSRKEIGGDDLFGTYPGNKDLYHIMEWSILRI</sequence>
<dbReference type="PANTHER" id="PTHR35897">
    <property type="entry name" value="METHYLTRANSFERASE AUSD"/>
    <property type="match status" value="1"/>
</dbReference>
<evidence type="ECO:0000256" key="1">
    <source>
        <dbReference type="ARBA" id="ARBA00022679"/>
    </source>
</evidence>
<accession>A0A9W9DET4</accession>
<dbReference type="EMBL" id="JAOTPV010000049">
    <property type="protein sequence ID" value="KAJ4467020.1"/>
    <property type="molecule type" value="Genomic_DNA"/>
</dbReference>
<evidence type="ECO:0000313" key="4">
    <source>
        <dbReference type="Proteomes" id="UP001150266"/>
    </source>
</evidence>
<proteinExistence type="predicted"/>
<dbReference type="GO" id="GO:0016740">
    <property type="term" value="F:transferase activity"/>
    <property type="evidence" value="ECO:0007669"/>
    <property type="project" value="UniProtKB-KW"/>
</dbReference>
<comment type="caution">
    <text evidence="3">The sequence shown here is derived from an EMBL/GenBank/DDBJ whole genome shotgun (WGS) entry which is preliminary data.</text>
</comment>
<dbReference type="PANTHER" id="PTHR35897:SF1">
    <property type="entry name" value="METHYLTRANSFERASE AUSD"/>
    <property type="match status" value="1"/>
</dbReference>
<reference evidence="3" key="1">
    <citation type="submission" date="2022-08" db="EMBL/GenBank/DDBJ databases">
        <title>A Global Phylogenomic Analysis of the Shiitake Genus Lentinula.</title>
        <authorList>
            <consortium name="DOE Joint Genome Institute"/>
            <person name="Sierra-Patev S."/>
            <person name="Min B."/>
            <person name="Naranjo-Ortiz M."/>
            <person name="Looney B."/>
            <person name="Konkel Z."/>
            <person name="Slot J.C."/>
            <person name="Sakamoto Y."/>
            <person name="Steenwyk J.L."/>
            <person name="Rokas A."/>
            <person name="Carro J."/>
            <person name="Camarero S."/>
            <person name="Ferreira P."/>
            <person name="Molpeceres G."/>
            <person name="Ruiz-Duenas F.J."/>
            <person name="Serrano A."/>
            <person name="Henrissat B."/>
            <person name="Drula E."/>
            <person name="Hughes K.W."/>
            <person name="Mata J.L."/>
            <person name="Ishikawa N.K."/>
            <person name="Vargas-Isla R."/>
            <person name="Ushijima S."/>
            <person name="Smith C.A."/>
            <person name="Ahrendt S."/>
            <person name="Andreopoulos W."/>
            <person name="He G."/>
            <person name="Labutti K."/>
            <person name="Lipzen A."/>
            <person name="Ng V."/>
            <person name="Riley R."/>
            <person name="Sandor L."/>
            <person name="Barry K."/>
            <person name="Martinez A.T."/>
            <person name="Xiao Y."/>
            <person name="Gibbons J.G."/>
            <person name="Terashima K."/>
            <person name="Grigoriev I.V."/>
            <person name="Hibbett D.S."/>
        </authorList>
    </citation>
    <scope>NUCLEOTIDE SEQUENCE</scope>
    <source>
        <strain evidence="3">JLM2183</strain>
    </source>
</reference>
<gene>
    <name evidence="3" type="ORF">J3R30DRAFT_3850176</name>
</gene>
<evidence type="ECO:0000313" key="3">
    <source>
        <dbReference type="EMBL" id="KAJ4467020.1"/>
    </source>
</evidence>
<organism evidence="3 4">
    <name type="scientific">Lentinula aciculospora</name>
    <dbReference type="NCBI Taxonomy" id="153920"/>
    <lineage>
        <taxon>Eukaryota</taxon>
        <taxon>Fungi</taxon>
        <taxon>Dikarya</taxon>
        <taxon>Basidiomycota</taxon>
        <taxon>Agaricomycotina</taxon>
        <taxon>Agaricomycetes</taxon>
        <taxon>Agaricomycetidae</taxon>
        <taxon>Agaricales</taxon>
        <taxon>Marasmiineae</taxon>
        <taxon>Omphalotaceae</taxon>
        <taxon>Lentinula</taxon>
    </lineage>
</organism>
<dbReference type="InterPro" id="IPR051654">
    <property type="entry name" value="Meroterpenoid_MTases"/>
</dbReference>
<keyword evidence="1" id="KW-0808">Transferase</keyword>
<dbReference type="OrthoDB" id="2094832at2759"/>
<keyword evidence="4" id="KW-1185">Reference proteome</keyword>